<dbReference type="GO" id="GO:0005840">
    <property type="term" value="C:ribosome"/>
    <property type="evidence" value="ECO:0007669"/>
    <property type="project" value="UniProtKB-KW"/>
</dbReference>
<dbReference type="GO" id="GO:0003723">
    <property type="term" value="F:RNA binding"/>
    <property type="evidence" value="ECO:0007669"/>
    <property type="project" value="UniProtKB-KW"/>
</dbReference>
<evidence type="ECO:0000313" key="3">
    <source>
        <dbReference type="EMBL" id="AML60752.1"/>
    </source>
</evidence>
<dbReference type="AlphaFoldDB" id="A0A140F2W8"/>
<sequence>MAIKRYTPKYKKLSRFRQALWFEDALKIRGFRKQKWEDAKKSYFPRRYKFFDQDKSAYTGSKDFEDERLIRLKKVYKFLLIDKQRFQRYYGSGRYRYYQVKALARKSFKLAKNTEATPVKSAMILLENRLQNLLYHLRFAQSLMDARRLIKSNSFKVSGELTQNCSYLIKQSDIVSLDPMRLPDIVARYLLHTNTLYYFLGKKRRRKLIFRKKLTFSHSVILNNSSQFYDSIRVQIEDLKESRQLKI</sequence>
<evidence type="ECO:0000259" key="2">
    <source>
        <dbReference type="SMART" id="SM00363"/>
    </source>
</evidence>
<keyword evidence="3" id="KW-0689">Ribosomal protein</keyword>
<geneLocation type="mitochondrion" evidence="3"/>
<keyword evidence="3" id="KW-0496">Mitochondrion</keyword>
<gene>
    <name evidence="3" type="primary">rps4</name>
</gene>
<reference evidence="3" key="1">
    <citation type="journal article" date="2016" name="Genome Biol. Evol.">
        <title>A Comparative Analysis of Mitochondrial Genomes in Eustigmatophyte Algae.</title>
        <authorList>
            <person name="Sevcikova T."/>
            <person name="Klimes V."/>
            <person name="Zbrankova V."/>
            <person name="Strnad H."/>
            <person name="Hroudova M."/>
            <person name="Vlcek C."/>
            <person name="Elias M."/>
        </authorList>
    </citation>
    <scope>NUCLEOTIDE SEQUENCE</scope>
    <source>
        <strain evidence="3">MarTras 21</strain>
    </source>
</reference>
<organism evidence="3">
    <name type="scientific">Monodopsis sp. MarTras21</name>
    <dbReference type="NCBI Taxonomy" id="1745953"/>
    <lineage>
        <taxon>Eukaryota</taxon>
        <taxon>Sar</taxon>
        <taxon>Stramenopiles</taxon>
        <taxon>Ochrophyta</taxon>
        <taxon>Eustigmatophyceae</taxon>
        <taxon>Eustigmatales</taxon>
        <taxon>Monodopsidaceae</taxon>
        <taxon>Monodopsis</taxon>
    </lineage>
</organism>
<dbReference type="SMART" id="SM00363">
    <property type="entry name" value="S4"/>
    <property type="match status" value="1"/>
</dbReference>
<proteinExistence type="predicted"/>
<dbReference type="InterPro" id="IPR002942">
    <property type="entry name" value="S4_RNA-bd"/>
</dbReference>
<protein>
    <submittedName>
        <fullName evidence="3">30S ribosomal protein S4</fullName>
    </submittedName>
</protein>
<dbReference type="SUPFAM" id="SSF55174">
    <property type="entry name" value="Alpha-L RNA-binding motif"/>
    <property type="match status" value="1"/>
</dbReference>
<dbReference type="Gene3D" id="3.10.290.10">
    <property type="entry name" value="RNA-binding S4 domain"/>
    <property type="match status" value="1"/>
</dbReference>
<keyword evidence="3" id="KW-0687">Ribonucleoprotein</keyword>
<dbReference type="CDD" id="cd00165">
    <property type="entry name" value="S4"/>
    <property type="match status" value="1"/>
</dbReference>
<dbReference type="InterPro" id="IPR036986">
    <property type="entry name" value="S4_RNA-bd_sf"/>
</dbReference>
<feature type="domain" description="RNA-binding S4" evidence="2">
    <location>
        <begin position="128"/>
        <end position="191"/>
    </location>
</feature>
<evidence type="ECO:0000256" key="1">
    <source>
        <dbReference type="PROSITE-ProRule" id="PRU00182"/>
    </source>
</evidence>
<accession>A0A140F2W8</accession>
<dbReference type="Gene3D" id="1.10.1050.10">
    <property type="entry name" value="Ribosomal Protein S4 Delta 41, Chain A, domain 1"/>
    <property type="match status" value="1"/>
</dbReference>
<dbReference type="PROSITE" id="PS50889">
    <property type="entry name" value="S4"/>
    <property type="match status" value="1"/>
</dbReference>
<dbReference type="EMBL" id="KU501222">
    <property type="protein sequence ID" value="AML60752.1"/>
    <property type="molecule type" value="Genomic_DNA"/>
</dbReference>
<keyword evidence="1" id="KW-0694">RNA-binding</keyword>
<name>A0A140F2W8_9STRA</name>